<evidence type="ECO:0000313" key="6">
    <source>
        <dbReference type="Proteomes" id="UP000838412"/>
    </source>
</evidence>
<feature type="chain" id="PRO_5035473412" evidence="4">
    <location>
        <begin position="23"/>
        <end position="748"/>
    </location>
</feature>
<reference evidence="5" key="1">
    <citation type="submission" date="2022-01" db="EMBL/GenBank/DDBJ databases">
        <authorList>
            <person name="Braso-Vives M."/>
        </authorList>
    </citation>
    <scope>NUCLEOTIDE SEQUENCE</scope>
</reference>
<proteinExistence type="predicted"/>
<evidence type="ECO:0000256" key="4">
    <source>
        <dbReference type="SAM" id="SignalP"/>
    </source>
</evidence>
<feature type="repeat" description="TPR" evidence="2">
    <location>
        <begin position="82"/>
        <end position="115"/>
    </location>
</feature>
<evidence type="ECO:0000313" key="5">
    <source>
        <dbReference type="EMBL" id="CAH1263725.1"/>
    </source>
</evidence>
<dbReference type="Gene3D" id="1.25.40.10">
    <property type="entry name" value="Tetratricopeptide repeat domain"/>
    <property type="match status" value="1"/>
</dbReference>
<dbReference type="Proteomes" id="UP000838412">
    <property type="component" value="Chromosome 4"/>
</dbReference>
<feature type="signal peptide" evidence="4">
    <location>
        <begin position="1"/>
        <end position="22"/>
    </location>
</feature>
<dbReference type="SUPFAM" id="SSF48452">
    <property type="entry name" value="TPR-like"/>
    <property type="match status" value="1"/>
</dbReference>
<dbReference type="InterPro" id="IPR000801">
    <property type="entry name" value="Esterase-like"/>
</dbReference>
<dbReference type="Pfam" id="PF00756">
    <property type="entry name" value="Esterase"/>
    <property type="match status" value="1"/>
</dbReference>
<dbReference type="OrthoDB" id="449091at2759"/>
<dbReference type="InterPro" id="IPR019734">
    <property type="entry name" value="TPR_rpt"/>
</dbReference>
<sequence>MRLLNILDILLVVLCFTRPSLCKKKDAQKSSLQLLEKESKRLEKTGCKSTKPDHVTNLRVNKKWEAAVACLLQTLQVTADDGWAWSQLGDLYDRQGEKKKASTCFQQAAKLTGKLTDFVRKWHFLGPFVIGKIEMDGDPVAAWGGIVNVSTTRFNKKAVFYSELIHDGEVKWSTINQKSAGERLQVSPQVGWNELVMSLGSMAITEWQGWLVGEFAVNDNDVKILVQTLGVPTFYIDNIPIAGEVYHRDQYWFSVPLTRGIHTVYIKLRTKVTQQVTFNIKLAGSSVLEVLPPPHLPDLLDGRVLGHVIPLPIANHHPTHWIKNIRVSLVKQEGGPKGPKVSISQPEISRRFPIAPGQVRIHDVYITAKEGAPAEQTSCQDMKLTLQVSGSEGNAQVQHAAAIPPLQDCVTGRCPVLLTHHGTGVSAQNQADGYKRMEGGDWKFGIATAWTLAPTRHGAHNWEGPGALTSMTALSRLQEPGTAHPFLPAPEFGLQRLHRESTDRNDSPPPPPHFPPVTPGLAREAPRDVRDFGSHVSSRELRKQLLHEQSFLSARLSPSLSVPTRTRGCDVHLQDLQQLAQGYQYQYTHSTSTQSLLPARLGLVDSAPWIRNKVDTLRVIFAGHSMGGHGAWHLATRHPDRALAVVSLAGWIKKEEYGDSNVFFRHDISTSTADPSVKAIMEACIAENDADRHVSNLQGIPVLTRIGADDRTVHPFFVRRMYRLLQETGLNVTYSELPKKEHWWWDTW</sequence>
<organism evidence="5 6">
    <name type="scientific">Branchiostoma lanceolatum</name>
    <name type="common">Common lancelet</name>
    <name type="synonym">Amphioxus lanceolatum</name>
    <dbReference type="NCBI Taxonomy" id="7740"/>
    <lineage>
        <taxon>Eukaryota</taxon>
        <taxon>Metazoa</taxon>
        <taxon>Chordata</taxon>
        <taxon>Cephalochordata</taxon>
        <taxon>Leptocardii</taxon>
        <taxon>Amphioxiformes</taxon>
        <taxon>Branchiostomatidae</taxon>
        <taxon>Branchiostoma</taxon>
    </lineage>
</organism>
<keyword evidence="1 4" id="KW-0732">Signal</keyword>
<dbReference type="SUPFAM" id="SSF53474">
    <property type="entry name" value="alpha/beta-Hydrolases"/>
    <property type="match status" value="1"/>
</dbReference>
<dbReference type="PANTHER" id="PTHR43037:SF4">
    <property type="entry name" value="PEPTIDASE S9 PROLYL OLIGOPEPTIDASE CATALYTIC DOMAIN-CONTAINING PROTEIN"/>
    <property type="match status" value="1"/>
</dbReference>
<dbReference type="InterPro" id="IPR011990">
    <property type="entry name" value="TPR-like_helical_dom_sf"/>
</dbReference>
<feature type="region of interest" description="Disordered" evidence="3">
    <location>
        <begin position="499"/>
        <end position="524"/>
    </location>
</feature>
<dbReference type="InterPro" id="IPR029058">
    <property type="entry name" value="AB_hydrolase_fold"/>
</dbReference>
<dbReference type="AlphaFoldDB" id="A0A8J9ZYZ1"/>
<keyword evidence="2" id="KW-0802">TPR repeat</keyword>
<feature type="compositionally biased region" description="Pro residues" evidence="3">
    <location>
        <begin position="507"/>
        <end position="518"/>
    </location>
</feature>
<dbReference type="Gene3D" id="3.40.50.1820">
    <property type="entry name" value="alpha/beta hydrolase"/>
    <property type="match status" value="1"/>
</dbReference>
<name>A0A8J9ZYZ1_BRALA</name>
<dbReference type="PANTHER" id="PTHR43037">
    <property type="entry name" value="UNNAMED PRODUCT-RELATED"/>
    <property type="match status" value="1"/>
</dbReference>
<evidence type="ECO:0000256" key="3">
    <source>
        <dbReference type="SAM" id="MobiDB-lite"/>
    </source>
</evidence>
<dbReference type="PROSITE" id="PS50005">
    <property type="entry name" value="TPR"/>
    <property type="match status" value="1"/>
</dbReference>
<evidence type="ECO:0000256" key="1">
    <source>
        <dbReference type="ARBA" id="ARBA00022729"/>
    </source>
</evidence>
<evidence type="ECO:0000256" key="2">
    <source>
        <dbReference type="PROSITE-ProRule" id="PRU00339"/>
    </source>
</evidence>
<accession>A0A8J9ZYZ1</accession>
<dbReference type="EMBL" id="OV696689">
    <property type="protein sequence ID" value="CAH1263725.1"/>
    <property type="molecule type" value="Genomic_DNA"/>
</dbReference>
<dbReference type="InterPro" id="IPR050955">
    <property type="entry name" value="Plant_Biomass_Hydrol_Est"/>
</dbReference>
<keyword evidence="6" id="KW-1185">Reference proteome</keyword>
<gene>
    <name evidence="5" type="primary">Hypp2754</name>
    <name evidence="5" type="ORF">BLAG_LOCUS18326</name>
</gene>
<protein>
    <submittedName>
        <fullName evidence="5">Hypp2754 protein</fullName>
    </submittedName>
</protein>